<dbReference type="Pfam" id="PF21701">
    <property type="entry name" value="GLOD4_C"/>
    <property type="match status" value="1"/>
</dbReference>
<dbReference type="PANTHER" id="PTHR46466:SF1">
    <property type="entry name" value="GLYOXALASE DOMAIN-CONTAINING PROTEIN 4"/>
    <property type="match status" value="1"/>
</dbReference>
<evidence type="ECO:0000256" key="1">
    <source>
        <dbReference type="ARBA" id="ARBA00010363"/>
    </source>
</evidence>
<dbReference type="CDD" id="cd16357">
    <property type="entry name" value="GLOD4_C"/>
    <property type="match status" value="1"/>
</dbReference>
<dbReference type="Gene3D" id="3.10.180.10">
    <property type="entry name" value="2,3-Dihydroxybiphenyl 1,2-Dioxygenase, domain 1"/>
    <property type="match status" value="2"/>
</dbReference>
<gene>
    <name evidence="4" type="ORF">RDWZM_007799</name>
</gene>
<evidence type="ECO:0000313" key="5">
    <source>
        <dbReference type="Proteomes" id="UP001142055"/>
    </source>
</evidence>
<dbReference type="InterPro" id="IPR043193">
    <property type="entry name" value="GLOD4"/>
</dbReference>
<feature type="domain" description="VOC" evidence="3">
    <location>
        <begin position="4"/>
        <end position="131"/>
    </location>
</feature>
<dbReference type="OMA" id="CDAECNG"/>
<dbReference type="EMBL" id="JAPWDV010000003">
    <property type="protein sequence ID" value="KAJ6216642.1"/>
    <property type="molecule type" value="Genomic_DNA"/>
</dbReference>
<accession>A0A9Q0M288</accession>
<reference evidence="4" key="1">
    <citation type="submission" date="2022-12" db="EMBL/GenBank/DDBJ databases">
        <title>Genome assemblies of Blomia tropicalis.</title>
        <authorList>
            <person name="Cui Y."/>
        </authorList>
    </citation>
    <scope>NUCLEOTIDE SEQUENCE</scope>
    <source>
        <tissue evidence="4">Adult mites</tissue>
    </source>
</reference>
<dbReference type="Proteomes" id="UP001142055">
    <property type="component" value="Chromosome 3"/>
</dbReference>
<dbReference type="SUPFAM" id="SSF54593">
    <property type="entry name" value="Glyoxalase/Bleomycin resistance protein/Dihydroxybiphenyl dioxygenase"/>
    <property type="match status" value="2"/>
</dbReference>
<dbReference type="AlphaFoldDB" id="A0A9Q0M288"/>
<dbReference type="InterPro" id="IPR037523">
    <property type="entry name" value="VOC_core"/>
</dbReference>
<evidence type="ECO:0000313" key="4">
    <source>
        <dbReference type="EMBL" id="KAJ6216642.1"/>
    </source>
</evidence>
<comment type="similarity">
    <text evidence="1">Belongs to the glyoxalase I family.</text>
</comment>
<protein>
    <recommendedName>
        <fullName evidence="3">VOC domain-containing protein</fullName>
    </recommendedName>
</protein>
<comment type="caution">
    <text evidence="4">The sequence shown here is derived from an EMBL/GenBank/DDBJ whole genome shotgun (WGS) entry which is preliminary data.</text>
</comment>
<dbReference type="PROSITE" id="PS51819">
    <property type="entry name" value="VOC"/>
    <property type="match status" value="2"/>
</dbReference>
<keyword evidence="2" id="KW-0677">Repeat</keyword>
<feature type="domain" description="VOC" evidence="3">
    <location>
        <begin position="138"/>
        <end position="258"/>
    </location>
</feature>
<name>A0A9Q0M288_BLOTA</name>
<dbReference type="PANTHER" id="PTHR46466">
    <property type="entry name" value="GLYOXALASE DOMAIN-CONTAINING PROTEIN 4"/>
    <property type="match status" value="1"/>
</dbReference>
<dbReference type="InterPro" id="IPR029068">
    <property type="entry name" value="Glyas_Bleomycin-R_OHBP_Dase"/>
</dbReference>
<evidence type="ECO:0000256" key="2">
    <source>
        <dbReference type="ARBA" id="ARBA00022737"/>
    </source>
</evidence>
<proteinExistence type="inferred from homology"/>
<dbReference type="InterPro" id="IPR043194">
    <property type="entry name" value="GLOD4_C"/>
</dbReference>
<keyword evidence="5" id="KW-1185">Reference proteome</keyword>
<evidence type="ECO:0000259" key="3">
    <source>
        <dbReference type="PROSITE" id="PS51819"/>
    </source>
</evidence>
<sequence length="299" mass="33795">MERRALHFVLKIGNRAKNISFFRDLLGMKVLRHEEFNEMCNAQCNGPYDGKWSKTMIGYGPENKNFVLELTYNYGVANYKRGNDLVGIRIESKAAYENVLKNDKDWIFMHKNPESLVLNSPDGYLFEIYNASEEQLPSISKVTLLSSNLDISKNYWHGMLGMNIDNEDVDLFSASYSTKDAKLEFLASKGQAVRHEKAYGRIAFACPEADLAHLQESMIEKNQTILTRLVSLDTPGKATVQVVILADPDGHEICFVGEKGFSELSQVDPNANESIDKAMSDDKSDEWFAKKGIVKETQQ</sequence>
<organism evidence="4 5">
    <name type="scientific">Blomia tropicalis</name>
    <name type="common">Mite</name>
    <dbReference type="NCBI Taxonomy" id="40697"/>
    <lineage>
        <taxon>Eukaryota</taxon>
        <taxon>Metazoa</taxon>
        <taxon>Ecdysozoa</taxon>
        <taxon>Arthropoda</taxon>
        <taxon>Chelicerata</taxon>
        <taxon>Arachnida</taxon>
        <taxon>Acari</taxon>
        <taxon>Acariformes</taxon>
        <taxon>Sarcoptiformes</taxon>
        <taxon>Astigmata</taxon>
        <taxon>Glycyphagoidea</taxon>
        <taxon>Echimyopodidae</taxon>
        <taxon>Blomia</taxon>
    </lineage>
</organism>